<feature type="region of interest" description="Disordered" evidence="1">
    <location>
        <begin position="625"/>
        <end position="661"/>
    </location>
</feature>
<feature type="region of interest" description="Disordered" evidence="1">
    <location>
        <begin position="805"/>
        <end position="855"/>
    </location>
</feature>
<dbReference type="EMBL" id="BMAR01000005">
    <property type="protein sequence ID" value="GFR43454.1"/>
    <property type="molecule type" value="Genomic_DNA"/>
</dbReference>
<dbReference type="Gene3D" id="3.40.50.1820">
    <property type="entry name" value="alpha/beta hydrolase"/>
    <property type="match status" value="1"/>
</dbReference>
<feature type="compositionally biased region" description="Low complexity" evidence="1">
    <location>
        <begin position="760"/>
        <end position="775"/>
    </location>
</feature>
<gene>
    <name evidence="4" type="ORF">Agub_g4537</name>
</gene>
<feature type="region of interest" description="Disordered" evidence="1">
    <location>
        <begin position="1646"/>
        <end position="1722"/>
    </location>
</feature>
<dbReference type="GO" id="GO:0006629">
    <property type="term" value="P:lipid metabolic process"/>
    <property type="evidence" value="ECO:0007669"/>
    <property type="project" value="InterPro"/>
</dbReference>
<feature type="compositionally biased region" description="Low complexity" evidence="1">
    <location>
        <begin position="2352"/>
        <end position="2367"/>
    </location>
</feature>
<feature type="compositionally biased region" description="Pro residues" evidence="1">
    <location>
        <begin position="1705"/>
        <end position="1719"/>
    </location>
</feature>
<feature type="compositionally biased region" description="Low complexity" evidence="1">
    <location>
        <begin position="1825"/>
        <end position="1841"/>
    </location>
</feature>
<dbReference type="SUPFAM" id="SSF53474">
    <property type="entry name" value="alpha/beta-Hydrolases"/>
    <property type="match status" value="1"/>
</dbReference>
<feature type="domain" description="Fungal lipase-type" evidence="3">
    <location>
        <begin position="168"/>
        <end position="288"/>
    </location>
</feature>
<evidence type="ECO:0000256" key="2">
    <source>
        <dbReference type="SAM" id="Phobius"/>
    </source>
</evidence>
<feature type="compositionally biased region" description="Low complexity" evidence="1">
    <location>
        <begin position="317"/>
        <end position="328"/>
    </location>
</feature>
<feature type="transmembrane region" description="Helical" evidence="2">
    <location>
        <begin position="1506"/>
        <end position="1539"/>
    </location>
</feature>
<feature type="region of interest" description="Disordered" evidence="1">
    <location>
        <begin position="1889"/>
        <end position="1913"/>
    </location>
</feature>
<evidence type="ECO:0000313" key="4">
    <source>
        <dbReference type="EMBL" id="GFR43454.1"/>
    </source>
</evidence>
<feature type="transmembrane region" description="Helical" evidence="2">
    <location>
        <begin position="1578"/>
        <end position="1598"/>
    </location>
</feature>
<feature type="compositionally biased region" description="Low complexity" evidence="1">
    <location>
        <begin position="1688"/>
        <end position="1704"/>
    </location>
</feature>
<feature type="compositionally biased region" description="Low complexity" evidence="1">
    <location>
        <begin position="2202"/>
        <end position="2219"/>
    </location>
</feature>
<dbReference type="Proteomes" id="UP001054857">
    <property type="component" value="Unassembled WGS sequence"/>
</dbReference>
<evidence type="ECO:0000256" key="1">
    <source>
        <dbReference type="SAM" id="MobiDB-lite"/>
    </source>
</evidence>
<feature type="region of interest" description="Disordered" evidence="1">
    <location>
        <begin position="732"/>
        <end position="775"/>
    </location>
</feature>
<proteinExistence type="predicted"/>
<comment type="caution">
    <text evidence="4">The sequence shown here is derived from an EMBL/GenBank/DDBJ whole genome shotgun (WGS) entry which is preliminary data.</text>
</comment>
<feature type="compositionally biased region" description="Polar residues" evidence="1">
    <location>
        <begin position="805"/>
        <end position="814"/>
    </location>
</feature>
<keyword evidence="2" id="KW-0472">Membrane</keyword>
<organism evidence="4 5">
    <name type="scientific">Astrephomene gubernaculifera</name>
    <dbReference type="NCBI Taxonomy" id="47775"/>
    <lineage>
        <taxon>Eukaryota</taxon>
        <taxon>Viridiplantae</taxon>
        <taxon>Chlorophyta</taxon>
        <taxon>core chlorophytes</taxon>
        <taxon>Chlorophyceae</taxon>
        <taxon>CS clade</taxon>
        <taxon>Chlamydomonadales</taxon>
        <taxon>Astrephomenaceae</taxon>
        <taxon>Astrephomene</taxon>
    </lineage>
</organism>
<feature type="region of interest" description="Disordered" evidence="1">
    <location>
        <begin position="1451"/>
        <end position="1475"/>
    </location>
</feature>
<accession>A0AAD3DKB5</accession>
<feature type="compositionally biased region" description="Low complexity" evidence="1">
    <location>
        <begin position="1663"/>
        <end position="1673"/>
    </location>
</feature>
<feature type="region of interest" description="Disordered" evidence="1">
    <location>
        <begin position="1"/>
        <end position="49"/>
    </location>
</feature>
<feature type="compositionally biased region" description="Low complexity" evidence="1">
    <location>
        <begin position="737"/>
        <end position="753"/>
    </location>
</feature>
<feature type="compositionally biased region" description="Polar residues" evidence="1">
    <location>
        <begin position="846"/>
        <end position="855"/>
    </location>
</feature>
<sequence>MPSLRAPNPRQTLPQDARDNSIAEPPCSRTFVHRRNRPTARPASRSSRRFRAARQLEYIPHALPSRSSHVEVEGPGHAEQLPAGDALAQACRLLRLEGTDEMQDLIASLVLSECVYKKLELSEQDVAAKVSEFLATFPPGWVQLDSMQITLQEIPQHYIIATSPTTMYVAFMGTKQFQDLLVDANLLHTPVWAESARLAMDRQSIPAAHRGFLERARSIQVEQLYELAVSRGLRLVLCGHSLGGAVAKLCTLRLLRELPDWPRPRVRCISFATPAVGNAALAEMVENAGWAGHFATYYLPEDQLVQLISFAQARNSTNTSTSTSTGRQAGAGGGAGSASAGGAAAGATAAAAVAHGAGAGSRRSRKKKKGASAVDVASDSGRSNGSAATPVDPGSCEPPPHGSSAASATAFRPSPPLLPRVSSSSSVCSSVGFGSMTSSSSVGSSLGRLGTSSSSLSLASADCVPAAAPRDEAVESRHAYGSGIGNVGGSCDAAAAAAAAAVNSGVRSRSASLAGFHPPSQQHVQGFRHPMSAKLSPGSSFRPMALSEAGVAASHGPAAAAAVSCYAGSNGSSSTGSIDMAGSSVFESLDEEQAGLAMEEILAPAPDPMGPATVATCMLGYDSSSGEECSRDRSSGGASSSSSSDAGSSTNGSEGERRSSLAAAARQEALYGKAGGSWGVRLALERKRVLRRMRRMAIRARIPLPRALLPVSRFHTFGAQWFITEEGALSPEELQRRQQQQQHPQQQQQLGQGPRDRENQQQQQQQGAAVAAAAEPPEGARGFFSFHRMLAYRQRHLDIFARLSSGEQQPSESSYHGLGGEITTQHHHHRQQEPAVSGLEARAAPDTNTQGEPSTQPLIKLDIDLMPCISVHHAVLRGTLRSPAQDDISEAEPEAAAPATGAVGGVEPAGLEQPALTPRASTRRWWMVSRAARSGAAAAPVVAAAAAATGTGTAAAAAASGMPVAQLFRWALGGGVGARAGAGGGASGGGGSQEELVRLDLEVEGQNLQYCRRVSVSLRMHTVAAAATSAVDSTAEKKPAHRWGPFPAWSPTPSAAAVAAINVGGVQATAAASASPDGVVVSETDVPCEVVQVLYAQPYSPASNPPPLHPVSLLRNTLHHLAGKWMRRWQRGKAQGAGGSSAGASGSTSWRRFRFRSHLSASAADAGDGSSGGGSSSSSEEEGSDAEVRSTRRGVEVPAAAAMPSRLLLKVKLPRGMARGLLDGTLPAKLTVSARSDFHAVSAVPVVVQRRRVAIIGTSPYAASLVQAALAAPSALAAASLDEHSRAAAVGGGAGGAAAAVWLPPLVAWALSAVRGTAAAPVGWGSTRAATATVAASAATAPVASSSVDDWAAAAASTAQQSQGFAGGASVLAGAFRGRRRRNEVASAPTAQAPAAPEPLAPAAFLAEGNLPLSASVPAGIPLSQPPLHPADSAADAIAAPVLSAASMAASPQLQLPTGQHGAHSSRKQTSAAPPLPQRWVVRLTSGVPRWRIGSGQLQWGLRQSLAAAAVGVAAAAGGVSGAAAALAAAAVIVSALGTAATSGSDGGTAFLGNVAVSVAAAAAAAAAAASAMAGGEAMLAATIAAVAAAAAVTAAAATSGSGTVLASFARVHGSHPNAAAVEKASSLASSSSTATAASAAAGSVTGPLTSLQAPSPGPTPSVVPSTPSNGTTIAPIPFVPIHPHVESTMTATAASSATGSSPAVPHPQPQRPPRPTPHAPRWVLRFGAAPSAVAGTAGTNGAAGGRPLGRGWSLWLRKAGASDTSSTFEAQAPAAPPPPPLLRYGWLPWTRTVRPVASGAAARARPAFSGAAAAAAAAKIADTQTQPCSSSGPSSTSTPSLGVLAGNPVHASTTLPAFQHMQAPPSPPTAAAAAPLQQLARRLFPAPARPADHRKPPPATAPATAAAAATATPTATAKAAAAAPVATPGLRPPKLPLLQLRPQLLGSLRGSSGRAALPLPPAVIAEGVELCNCMVEPSGWARNANPGAAVTATAAAAAAAAGSTATGLQHPEAASAATAVAAVPAALLWPVQPLSSNTPWTAATPTTTSGMHPAATKAAASLPSAAAAAAAAAASHLGSGPGRGKVVGVAPFVAMRRVSEGLRHQALLRPLAVVGLLGRLPLLLGLQVLRRNRHASVANDDSTASTADAASLLRHHMFPGAPPPSAPSLSQLLAATFKTPATPAAVADVSAHQPATPAPATPAFTASPPSTTAAAPSSSSCQPCDWDAVVVTASCRDPLRSLRAKDMEQLRARASDATCPLLPVLLTCPDTPPLRRAAALRALAAACGVEPAAVRTVWLEPELLHRPAADIPHADMSEVWRGTAACDGAAALRGAVLRALETTEQAGKSTQEQQGQQGQGGAAQDEQQQRGSMLSGSGVKGKGI</sequence>
<feature type="compositionally biased region" description="Basic and acidic residues" evidence="1">
    <location>
        <begin position="1186"/>
        <end position="1195"/>
    </location>
</feature>
<reference evidence="4 5" key="1">
    <citation type="journal article" date="2021" name="Sci. Rep.">
        <title>Genome sequencing of the multicellular alga Astrephomene provides insights into convergent evolution of germ-soma differentiation.</title>
        <authorList>
            <person name="Yamashita S."/>
            <person name="Yamamoto K."/>
            <person name="Matsuzaki R."/>
            <person name="Suzuki S."/>
            <person name="Yamaguchi H."/>
            <person name="Hirooka S."/>
            <person name="Minakuchi Y."/>
            <person name="Miyagishima S."/>
            <person name="Kawachi M."/>
            <person name="Toyoda A."/>
            <person name="Nozaki H."/>
        </authorList>
    </citation>
    <scope>NUCLEOTIDE SEQUENCE [LARGE SCALE GENOMIC DNA]</scope>
    <source>
        <strain evidence="4 5">NIES-4017</strain>
    </source>
</reference>
<dbReference type="InterPro" id="IPR029058">
    <property type="entry name" value="AB_hydrolase_fold"/>
</dbReference>
<feature type="compositionally biased region" description="Low complexity" evidence="1">
    <location>
        <begin position="635"/>
        <end position="649"/>
    </location>
</feature>
<feature type="transmembrane region" description="Helical" evidence="2">
    <location>
        <begin position="1551"/>
        <end position="1572"/>
    </location>
</feature>
<feature type="region of interest" description="Disordered" evidence="1">
    <location>
        <begin position="1825"/>
        <end position="1849"/>
    </location>
</feature>
<feature type="compositionally biased region" description="Low complexity" evidence="1">
    <location>
        <begin position="1902"/>
        <end position="1913"/>
    </location>
</feature>
<feature type="region of interest" description="Disordered" evidence="1">
    <location>
        <begin position="1161"/>
        <end position="1196"/>
    </location>
</feature>
<dbReference type="Pfam" id="PF01764">
    <property type="entry name" value="Lipase_3"/>
    <property type="match status" value="1"/>
</dbReference>
<dbReference type="CDD" id="cd00519">
    <property type="entry name" value="Lipase_3"/>
    <property type="match status" value="1"/>
</dbReference>
<feature type="region of interest" description="Disordered" evidence="1">
    <location>
        <begin position="885"/>
        <end position="918"/>
    </location>
</feature>
<name>A0AAD3DKB5_9CHLO</name>
<evidence type="ECO:0000259" key="3">
    <source>
        <dbReference type="Pfam" id="PF01764"/>
    </source>
</evidence>
<feature type="compositionally biased region" description="Low complexity" evidence="1">
    <location>
        <begin position="894"/>
        <end position="910"/>
    </location>
</feature>
<feature type="region of interest" description="Disordered" evidence="1">
    <location>
        <begin position="2189"/>
        <end position="2219"/>
    </location>
</feature>
<feature type="region of interest" description="Disordered" evidence="1">
    <location>
        <begin position="2344"/>
        <end position="2385"/>
    </location>
</feature>
<dbReference type="PANTHER" id="PTHR47523">
    <property type="entry name" value="F21O3.11 PROTEIN"/>
    <property type="match status" value="1"/>
</dbReference>
<dbReference type="InterPro" id="IPR002921">
    <property type="entry name" value="Fungal_lipase-type"/>
</dbReference>
<dbReference type="PANTHER" id="PTHR47523:SF1">
    <property type="entry name" value="F21O3.11 PROTEIN"/>
    <property type="match status" value="1"/>
</dbReference>
<evidence type="ECO:0000313" key="5">
    <source>
        <dbReference type="Proteomes" id="UP001054857"/>
    </source>
</evidence>
<protein>
    <recommendedName>
        <fullName evidence="3">Fungal lipase-type domain-containing protein</fullName>
    </recommendedName>
</protein>
<keyword evidence="2" id="KW-0812">Transmembrane</keyword>
<feature type="region of interest" description="Disordered" evidence="1">
    <location>
        <begin position="317"/>
        <end position="340"/>
    </location>
</feature>
<keyword evidence="2" id="KW-1133">Transmembrane helix</keyword>
<keyword evidence="5" id="KW-1185">Reference proteome</keyword>
<feature type="region of interest" description="Disordered" evidence="1">
    <location>
        <begin position="356"/>
        <end position="422"/>
    </location>
</feature>